<dbReference type="AlphaFoldDB" id="A0A7W7FXE0"/>
<organism evidence="1 2">
    <name type="scientific">Crossiella cryophila</name>
    <dbReference type="NCBI Taxonomy" id="43355"/>
    <lineage>
        <taxon>Bacteria</taxon>
        <taxon>Bacillati</taxon>
        <taxon>Actinomycetota</taxon>
        <taxon>Actinomycetes</taxon>
        <taxon>Pseudonocardiales</taxon>
        <taxon>Pseudonocardiaceae</taxon>
        <taxon>Crossiella</taxon>
    </lineage>
</organism>
<dbReference type="EMBL" id="JACHMH010000001">
    <property type="protein sequence ID" value="MBB4681202.1"/>
    <property type="molecule type" value="Genomic_DNA"/>
</dbReference>
<accession>A0A7W7FXE0</accession>
<proteinExistence type="predicted"/>
<gene>
    <name evidence="1" type="ORF">HNR67_007320</name>
</gene>
<dbReference type="RefSeq" id="WP_185007607.1">
    <property type="nucleotide sequence ID" value="NZ_BAAAUI010000089.1"/>
</dbReference>
<reference evidence="1 2" key="1">
    <citation type="submission" date="2020-08" db="EMBL/GenBank/DDBJ databases">
        <title>Sequencing the genomes of 1000 actinobacteria strains.</title>
        <authorList>
            <person name="Klenk H.-P."/>
        </authorList>
    </citation>
    <scope>NUCLEOTIDE SEQUENCE [LARGE SCALE GENOMIC DNA]</scope>
    <source>
        <strain evidence="1 2">DSM 44230</strain>
    </source>
</reference>
<name>A0A7W7FXE0_9PSEU</name>
<dbReference type="Proteomes" id="UP000533598">
    <property type="component" value="Unassembled WGS sequence"/>
</dbReference>
<keyword evidence="2" id="KW-1185">Reference proteome</keyword>
<evidence type="ECO:0000313" key="2">
    <source>
        <dbReference type="Proteomes" id="UP000533598"/>
    </source>
</evidence>
<evidence type="ECO:0000313" key="1">
    <source>
        <dbReference type="EMBL" id="MBB4681202.1"/>
    </source>
</evidence>
<sequence>MSIALEDVLARAGLRVTATEFLSLVEDAARKLAPPHPDPGAYFSADQRAALAAVGVDLSPRADGERDPRAKAVASQAVLRDSAMTVAEAAERVGVDTSRIRHRVSAGRLTGWKDRGGWRLPAWQFTDSGVLPGLGMVLAKVPADQPQMVVAAFMTTPQEDLLLGDRPTSPRDWLLAGGDPRRVATLASTLGTPA</sequence>
<comment type="caution">
    <text evidence="1">The sequence shown here is derived from an EMBL/GenBank/DDBJ whole genome shotgun (WGS) entry which is preliminary data.</text>
</comment>
<protein>
    <submittedName>
        <fullName evidence="1">Excisionase family DNA binding protein</fullName>
    </submittedName>
</protein>